<dbReference type="CDD" id="cd03801">
    <property type="entry name" value="GT4_PimA-like"/>
    <property type="match status" value="1"/>
</dbReference>
<evidence type="ECO:0000313" key="5">
    <source>
        <dbReference type="Proteomes" id="UP000549695"/>
    </source>
</evidence>
<dbReference type="RefSeq" id="WP_312888916.1">
    <property type="nucleotide sequence ID" value="NZ_BAAAJZ010000007.1"/>
</dbReference>
<evidence type="ECO:0000256" key="2">
    <source>
        <dbReference type="ARBA" id="ARBA00022679"/>
    </source>
</evidence>
<name>A0A852W7K5_PSEA5</name>
<evidence type="ECO:0000256" key="1">
    <source>
        <dbReference type="ARBA" id="ARBA00022676"/>
    </source>
</evidence>
<dbReference type="InterPro" id="IPR028098">
    <property type="entry name" value="Glyco_trans_4-like_N"/>
</dbReference>
<protein>
    <submittedName>
        <fullName evidence="4">Glycosyltransferase involved in cell wall biosynthesis</fullName>
    </submittedName>
</protein>
<reference evidence="4 5" key="1">
    <citation type="submission" date="2020-07" db="EMBL/GenBank/DDBJ databases">
        <title>Sequencing the genomes of 1000 actinobacteria strains.</title>
        <authorList>
            <person name="Klenk H.-P."/>
        </authorList>
    </citation>
    <scope>NUCLEOTIDE SEQUENCE [LARGE SCALE GENOMIC DNA]</scope>
    <source>
        <strain evidence="4 5">DSM 44749</strain>
    </source>
</reference>
<organism evidence="4 5">
    <name type="scientific">Pseudonocardia alni</name>
    <name type="common">Amycolata alni</name>
    <dbReference type="NCBI Taxonomy" id="33907"/>
    <lineage>
        <taxon>Bacteria</taxon>
        <taxon>Bacillati</taxon>
        <taxon>Actinomycetota</taxon>
        <taxon>Actinomycetes</taxon>
        <taxon>Pseudonocardiales</taxon>
        <taxon>Pseudonocardiaceae</taxon>
        <taxon>Pseudonocardia</taxon>
    </lineage>
</organism>
<keyword evidence="2" id="KW-0808">Transferase</keyword>
<dbReference type="Proteomes" id="UP000549695">
    <property type="component" value="Unassembled WGS sequence"/>
</dbReference>
<sequence length="396" mass="41823">MPTSDHSSRTLTIGHLVESLDDRGVAAALGDLAAAAPDAGFRVVVVALAPSGHSDVAERMARAGAPPVELNVAPWDPRAVLKVLAAFREHGVDLVHTHGARPDVVGSAAAARLRVPAVSTLHHIHEHPADRGDQLRRTAKTLARKRFMTRTIATSALQRDWYRRAAGSTEGLSVIPDGAADPGEGTPAEREQLRRGLGVDDHEVVAVSVAPMRRGQGQDMLLDAVAGIGPDEPLTVVLGGDGPLRPWLESRVAADEALSGRVAFRRSTDPVALLRAADVQLHTTRHDTMPRMLLLGHGTGTPAVATRVGGIPEIVTRETGLLAPVDATRIADELVRLTRDAELRARLGAGARRRFLDRFAAAPWAVRLGDVYRSAAGVAGAPAPAELDTPEPVGRG</sequence>
<dbReference type="EMBL" id="JACCCZ010000001">
    <property type="protein sequence ID" value="NYG04540.1"/>
    <property type="molecule type" value="Genomic_DNA"/>
</dbReference>
<dbReference type="PANTHER" id="PTHR12526">
    <property type="entry name" value="GLYCOSYLTRANSFERASE"/>
    <property type="match status" value="1"/>
</dbReference>
<dbReference type="Pfam" id="PF13692">
    <property type="entry name" value="Glyco_trans_1_4"/>
    <property type="match status" value="1"/>
</dbReference>
<dbReference type="GO" id="GO:0016757">
    <property type="term" value="F:glycosyltransferase activity"/>
    <property type="evidence" value="ECO:0007669"/>
    <property type="project" value="UniProtKB-KW"/>
</dbReference>
<dbReference type="Pfam" id="PF13439">
    <property type="entry name" value="Glyco_transf_4"/>
    <property type="match status" value="1"/>
</dbReference>
<evidence type="ECO:0000313" key="4">
    <source>
        <dbReference type="EMBL" id="NYG04540.1"/>
    </source>
</evidence>
<dbReference type="SUPFAM" id="SSF53756">
    <property type="entry name" value="UDP-Glycosyltransferase/glycogen phosphorylase"/>
    <property type="match status" value="1"/>
</dbReference>
<keyword evidence="1" id="KW-0328">Glycosyltransferase</keyword>
<dbReference type="AlphaFoldDB" id="A0A852W7K5"/>
<feature type="domain" description="Glycosyltransferase subfamily 4-like N-terminal" evidence="3">
    <location>
        <begin position="24"/>
        <end position="178"/>
    </location>
</feature>
<dbReference type="Gene3D" id="3.40.50.2000">
    <property type="entry name" value="Glycogen Phosphorylase B"/>
    <property type="match status" value="2"/>
</dbReference>
<evidence type="ECO:0000259" key="3">
    <source>
        <dbReference type="Pfam" id="PF13439"/>
    </source>
</evidence>
<proteinExistence type="predicted"/>
<dbReference type="GeneID" id="98054491"/>
<keyword evidence="5" id="KW-1185">Reference proteome</keyword>
<comment type="caution">
    <text evidence="4">The sequence shown here is derived from an EMBL/GenBank/DDBJ whole genome shotgun (WGS) entry which is preliminary data.</text>
</comment>
<accession>A0A852W7K5</accession>
<gene>
    <name evidence="4" type="ORF">HDA37_004825</name>
</gene>